<sequence length="334" mass="35879">MSTVTVLGAGGFLGSAVTRMLLDQQIRLKLIARRPLELPADAAADVSVHVLDATDPDALAPVLLGSDVILFMIRPSWDWRRADATELGEAVNVGPMRTIIQTFAGRAETPLCVYAGSTGQTGTPPEHPMDGTEIDMPNSDYERQKYQAERLMFTAHREGILRAVSLRLCMVFGQQAGGGTDPGIVRLMGRRALAGNELTVWGDGTVTRDLLYVRDCAEAFRAVLDAPEGLLGRHWVVGSGEAWSLTRLFGKVAESVGRHTDKPPVPVVSVPPPEHAVSADAHSVFVNPEAFQRVTGWRARTSVEAGVDETVAVLASEFMDEATATEPAGAAEDR</sequence>
<evidence type="ECO:0000313" key="3">
    <source>
        <dbReference type="Proteomes" id="UP000294911"/>
    </source>
</evidence>
<accession>A0A4R2QWD9</accession>
<dbReference type="AlphaFoldDB" id="A0A4R2QWD9"/>
<keyword evidence="3" id="KW-1185">Reference proteome</keyword>
<proteinExistence type="predicted"/>
<dbReference type="Proteomes" id="UP000294911">
    <property type="component" value="Unassembled WGS sequence"/>
</dbReference>
<comment type="caution">
    <text evidence="2">The sequence shown here is derived from an EMBL/GenBank/DDBJ whole genome shotgun (WGS) entry which is preliminary data.</text>
</comment>
<dbReference type="InterPro" id="IPR036291">
    <property type="entry name" value="NAD(P)-bd_dom_sf"/>
</dbReference>
<dbReference type="RefSeq" id="WP_132877175.1">
    <property type="nucleotide sequence ID" value="NZ_SLXQ01000004.1"/>
</dbReference>
<evidence type="ECO:0000259" key="1">
    <source>
        <dbReference type="Pfam" id="PF01370"/>
    </source>
</evidence>
<dbReference type="Gene3D" id="3.40.50.720">
    <property type="entry name" value="NAD(P)-binding Rossmann-like Domain"/>
    <property type="match status" value="1"/>
</dbReference>
<dbReference type="SUPFAM" id="SSF51735">
    <property type="entry name" value="NAD(P)-binding Rossmann-fold domains"/>
    <property type="match status" value="1"/>
</dbReference>
<dbReference type="OrthoDB" id="3288614at2"/>
<reference evidence="2 3" key="1">
    <citation type="submission" date="2019-03" db="EMBL/GenBank/DDBJ databases">
        <title>Genomic Encyclopedia of Type Strains, Phase IV (KMG-IV): sequencing the most valuable type-strain genomes for metagenomic binning, comparative biology and taxonomic classification.</title>
        <authorList>
            <person name="Goeker M."/>
        </authorList>
    </citation>
    <scope>NUCLEOTIDE SEQUENCE [LARGE SCALE GENOMIC DNA]</scope>
    <source>
        <strain evidence="2 3">DSM 45765</strain>
    </source>
</reference>
<evidence type="ECO:0000313" key="2">
    <source>
        <dbReference type="EMBL" id="TCP53439.1"/>
    </source>
</evidence>
<dbReference type="PANTHER" id="PTHR43245">
    <property type="entry name" value="BIFUNCTIONAL POLYMYXIN RESISTANCE PROTEIN ARNA"/>
    <property type="match status" value="1"/>
</dbReference>
<dbReference type="Pfam" id="PF01370">
    <property type="entry name" value="Epimerase"/>
    <property type="match status" value="1"/>
</dbReference>
<gene>
    <name evidence="2" type="ORF">EV191_1046</name>
</gene>
<dbReference type="InterPro" id="IPR001509">
    <property type="entry name" value="Epimerase_deHydtase"/>
</dbReference>
<name>A0A4R2QWD9_9PSEU</name>
<feature type="domain" description="NAD-dependent epimerase/dehydratase" evidence="1">
    <location>
        <begin position="4"/>
        <end position="238"/>
    </location>
</feature>
<dbReference type="EMBL" id="SLXQ01000004">
    <property type="protein sequence ID" value="TCP53439.1"/>
    <property type="molecule type" value="Genomic_DNA"/>
</dbReference>
<protein>
    <submittedName>
        <fullName evidence="2">Reductase VcaE</fullName>
    </submittedName>
</protein>
<dbReference type="InterPro" id="IPR050177">
    <property type="entry name" value="Lipid_A_modif_metabolic_enz"/>
</dbReference>
<organism evidence="2 3">
    <name type="scientific">Tamaricihabitans halophyticus</name>
    <dbReference type="NCBI Taxonomy" id="1262583"/>
    <lineage>
        <taxon>Bacteria</taxon>
        <taxon>Bacillati</taxon>
        <taxon>Actinomycetota</taxon>
        <taxon>Actinomycetes</taxon>
        <taxon>Pseudonocardiales</taxon>
        <taxon>Pseudonocardiaceae</taxon>
        <taxon>Tamaricihabitans</taxon>
    </lineage>
</organism>